<organism evidence="1 2">
    <name type="scientific">Pistacia integerrima</name>
    <dbReference type="NCBI Taxonomy" id="434235"/>
    <lineage>
        <taxon>Eukaryota</taxon>
        <taxon>Viridiplantae</taxon>
        <taxon>Streptophyta</taxon>
        <taxon>Embryophyta</taxon>
        <taxon>Tracheophyta</taxon>
        <taxon>Spermatophyta</taxon>
        <taxon>Magnoliopsida</taxon>
        <taxon>eudicotyledons</taxon>
        <taxon>Gunneridae</taxon>
        <taxon>Pentapetalae</taxon>
        <taxon>rosids</taxon>
        <taxon>malvids</taxon>
        <taxon>Sapindales</taxon>
        <taxon>Anacardiaceae</taxon>
        <taxon>Pistacia</taxon>
    </lineage>
</organism>
<reference evidence="2" key="1">
    <citation type="journal article" date="2023" name="G3 (Bethesda)">
        <title>Genome assembly and association tests identify interacting loci associated with vigor, precocity, and sex in interspecific pistachio rootstocks.</title>
        <authorList>
            <person name="Palmer W."/>
            <person name="Jacygrad E."/>
            <person name="Sagayaradj S."/>
            <person name="Cavanaugh K."/>
            <person name="Han R."/>
            <person name="Bertier L."/>
            <person name="Beede B."/>
            <person name="Kafkas S."/>
            <person name="Golino D."/>
            <person name="Preece J."/>
            <person name="Michelmore R."/>
        </authorList>
    </citation>
    <scope>NUCLEOTIDE SEQUENCE [LARGE SCALE GENOMIC DNA]</scope>
</reference>
<name>A0ACC0YK92_9ROSI</name>
<keyword evidence="2" id="KW-1185">Reference proteome</keyword>
<accession>A0ACC0YK92</accession>
<comment type="caution">
    <text evidence="1">The sequence shown here is derived from an EMBL/GenBank/DDBJ whole genome shotgun (WGS) entry which is preliminary data.</text>
</comment>
<gene>
    <name evidence="1" type="ORF">Pint_22738</name>
</gene>
<proteinExistence type="predicted"/>
<dbReference type="Proteomes" id="UP001163603">
    <property type="component" value="Chromosome 6"/>
</dbReference>
<evidence type="ECO:0000313" key="2">
    <source>
        <dbReference type="Proteomes" id="UP001163603"/>
    </source>
</evidence>
<evidence type="ECO:0000313" key="1">
    <source>
        <dbReference type="EMBL" id="KAJ0037982.1"/>
    </source>
</evidence>
<sequence length="11" mass="1240">MACSPFLSMPR</sequence>
<dbReference type="EMBL" id="CM047741">
    <property type="protein sequence ID" value="KAJ0037982.1"/>
    <property type="molecule type" value="Genomic_DNA"/>
</dbReference>
<protein>
    <submittedName>
        <fullName evidence="1">Uncharacterized protein</fullName>
    </submittedName>
</protein>